<protein>
    <submittedName>
        <fullName evidence="1">Uncharacterized protein</fullName>
    </submittedName>
</protein>
<name>A0A1L8Z9W4_BORBI</name>
<evidence type="ECO:0000313" key="1">
    <source>
        <dbReference type="EMBL" id="OJH14543.1"/>
    </source>
</evidence>
<reference evidence="1" key="1">
    <citation type="journal article" date="2015" name="Microbiology">
        <title>Similarities in murine infection and immune response to Borrelia bissettii and Borrelia burgdorferi sensu stricto.</title>
        <authorList>
            <person name="Leydet B.F.Jr."/>
            <person name="Liang F.T."/>
        </authorList>
    </citation>
    <scope>NUCLEOTIDE SEQUENCE [LARGE SCALE GENOMIC DNA]</scope>
    <source>
        <strain evidence="1">CO275</strain>
        <plasmid evidence="1">unnamed</plasmid>
    </source>
</reference>
<reference evidence="1" key="2">
    <citation type="submission" date="2015-07" db="EMBL/GenBank/DDBJ databases">
        <authorList>
            <person name="Noorani M."/>
        </authorList>
    </citation>
    <scope>NUCLEOTIDE SEQUENCE</scope>
    <source>
        <strain evidence="1">CO275</strain>
        <plasmid evidence="1">unnamed</plasmid>
    </source>
</reference>
<geneLocation type="plasmid" evidence="1">
    <name>unnamed</name>
</geneLocation>
<keyword evidence="1" id="KW-0614">Plasmid</keyword>
<organism evidence="1">
    <name type="scientific">Borrelia bissettiae</name>
    <name type="common">Borreliella bissettiae</name>
    <dbReference type="NCBI Taxonomy" id="64897"/>
    <lineage>
        <taxon>Bacteria</taxon>
        <taxon>Pseudomonadati</taxon>
        <taxon>Spirochaetota</taxon>
        <taxon>Spirochaetia</taxon>
        <taxon>Spirochaetales</taxon>
        <taxon>Borreliaceae</taxon>
        <taxon>Borreliella</taxon>
    </lineage>
</organism>
<accession>A0A1L8Z9W4</accession>
<dbReference type="EMBL" id="JNBW01000478">
    <property type="protein sequence ID" value="OJH14543.1"/>
    <property type="molecule type" value="Genomic_DNA"/>
</dbReference>
<comment type="caution">
    <text evidence="1">The sequence shown here is derived from an EMBL/GenBank/DDBJ whole genome shotgun (WGS) entry which is preliminary data.</text>
</comment>
<proteinExistence type="predicted"/>
<gene>
    <name evidence="1" type="ORF">ER70_08160</name>
</gene>
<dbReference type="AlphaFoldDB" id="A0A1L8Z9W4"/>
<sequence length="66" mass="7836">MISGLAEYNFLRNILVIGLDFHLRKEKFIYLCKSNLEFKMHCKKILKFLNNKLATSSRLFVLLLPF</sequence>